<evidence type="ECO:0000313" key="6">
    <source>
        <dbReference type="EMBL" id="KAK3390939.1"/>
    </source>
</evidence>
<reference evidence="6" key="2">
    <citation type="submission" date="2023-06" db="EMBL/GenBank/DDBJ databases">
        <authorList>
            <consortium name="Lawrence Berkeley National Laboratory"/>
            <person name="Haridas S."/>
            <person name="Hensen N."/>
            <person name="Bonometti L."/>
            <person name="Westerberg I."/>
            <person name="Brannstrom I.O."/>
            <person name="Guillou S."/>
            <person name="Cros-Aarteil S."/>
            <person name="Calhoun S."/>
            <person name="Kuo A."/>
            <person name="Mondo S."/>
            <person name="Pangilinan J."/>
            <person name="Riley R."/>
            <person name="LaButti K."/>
            <person name="Andreopoulos B."/>
            <person name="Lipzen A."/>
            <person name="Chen C."/>
            <person name="Yanf M."/>
            <person name="Daum C."/>
            <person name="Ng V."/>
            <person name="Clum A."/>
            <person name="Steindorff A."/>
            <person name="Ohm R."/>
            <person name="Martin F."/>
            <person name="Silar P."/>
            <person name="Natvig D."/>
            <person name="Lalanne C."/>
            <person name="Gautier V."/>
            <person name="Ament-velasquez S.L."/>
            <person name="Kruys A."/>
            <person name="Hutchinson M.I."/>
            <person name="Powell A.J."/>
            <person name="Barry K."/>
            <person name="Miller A.N."/>
            <person name="Grigoriev I.V."/>
            <person name="Debuchy R."/>
            <person name="Gladieux P."/>
            <person name="Thoren M.H."/>
            <person name="Johannesson H."/>
        </authorList>
    </citation>
    <scope>NUCLEOTIDE SEQUENCE</scope>
    <source>
        <strain evidence="6">CBS 232.78</strain>
    </source>
</reference>
<evidence type="ECO:0000259" key="5">
    <source>
        <dbReference type="Pfam" id="PF04064"/>
    </source>
</evidence>
<accession>A0AAE0U589</accession>
<protein>
    <recommendedName>
        <fullName evidence="2">Protein HGH1 homolog</fullName>
    </recommendedName>
</protein>
<dbReference type="Pfam" id="PF04064">
    <property type="entry name" value="DUF384"/>
    <property type="match status" value="1"/>
</dbReference>
<dbReference type="InterPro" id="IPR016024">
    <property type="entry name" value="ARM-type_fold"/>
</dbReference>
<dbReference type="InterPro" id="IPR007206">
    <property type="entry name" value="Protein_HGH1_C"/>
</dbReference>
<dbReference type="PANTHER" id="PTHR13387:SF9">
    <property type="entry name" value="PROTEIN HGH1 HOMOLOG"/>
    <property type="match status" value="1"/>
</dbReference>
<evidence type="ECO:0000256" key="2">
    <source>
        <dbReference type="ARBA" id="ARBA00014076"/>
    </source>
</evidence>
<dbReference type="InterPro" id="IPR007205">
    <property type="entry name" value="Protein_HGH1_N"/>
</dbReference>
<keyword evidence="7" id="KW-1185">Reference proteome</keyword>
<comment type="caution">
    <text evidence="6">The sequence shown here is derived from an EMBL/GenBank/DDBJ whole genome shotgun (WGS) entry which is preliminary data.</text>
</comment>
<name>A0AAE0U589_9PEZI</name>
<dbReference type="PANTHER" id="PTHR13387">
    <property type="entry name" value="PROTEIN HGH1 HOMOLOG"/>
    <property type="match status" value="1"/>
</dbReference>
<proteinExistence type="inferred from homology"/>
<feature type="domain" description="Protein HGH1 C-terminal" evidence="5">
    <location>
        <begin position="283"/>
        <end position="336"/>
    </location>
</feature>
<comment type="similarity">
    <text evidence="1">Belongs to the HGH1 family.</text>
</comment>
<evidence type="ECO:0000313" key="7">
    <source>
        <dbReference type="Proteomes" id="UP001285441"/>
    </source>
</evidence>
<dbReference type="Gene3D" id="1.25.10.10">
    <property type="entry name" value="Leucine-rich Repeat Variant"/>
    <property type="match status" value="1"/>
</dbReference>
<gene>
    <name evidence="6" type="ORF">B0H63DRAFT_466848</name>
</gene>
<dbReference type="SUPFAM" id="SSF48371">
    <property type="entry name" value="ARM repeat"/>
    <property type="match status" value="1"/>
</dbReference>
<dbReference type="Proteomes" id="UP001285441">
    <property type="component" value="Unassembled WGS sequence"/>
</dbReference>
<dbReference type="InterPro" id="IPR039717">
    <property type="entry name" value="Hgh1"/>
</dbReference>
<dbReference type="AlphaFoldDB" id="A0AAE0U589"/>
<dbReference type="EMBL" id="JAULSW010000002">
    <property type="protein sequence ID" value="KAK3390939.1"/>
    <property type="molecule type" value="Genomic_DNA"/>
</dbReference>
<sequence length="370" mass="41793">MTSELEDLVGFIAHPTPQIRKLAIENLVPYSTTQQSIFKTDQLLPVKHLKFLVRDEQSIAEHALTILINLSANREFLEFIATDDKFLGVILDIISDPAEKNANLLSMLLANLSKWDGLKSIATRKQKPAENLGSDDLVLNQLVDLFVKGMDGTYNKHADFDYLAYLFADLAKHPEIRQYFVNPQEYDGVIPLNKIKVFTEHKSDVRRKGVASTIKNVAFDVPSHKEFMDEDGINILPYILLPIIGGEDYDDDEAMAMLPDLQLLPPDKQRDSDPHIIQTHVETLTLFTSTRGGRDLMRKISVYPIIRETHLRVNNEDVQEACDRFVQVLMSDEEDEASSYPQLEASVGQAQIEAQGEVESDGEDDKIVEV</sequence>
<organism evidence="6 7">
    <name type="scientific">Podospora didyma</name>
    <dbReference type="NCBI Taxonomy" id="330526"/>
    <lineage>
        <taxon>Eukaryota</taxon>
        <taxon>Fungi</taxon>
        <taxon>Dikarya</taxon>
        <taxon>Ascomycota</taxon>
        <taxon>Pezizomycotina</taxon>
        <taxon>Sordariomycetes</taxon>
        <taxon>Sordariomycetidae</taxon>
        <taxon>Sordariales</taxon>
        <taxon>Podosporaceae</taxon>
        <taxon>Podospora</taxon>
    </lineage>
</organism>
<dbReference type="Pfam" id="PF04063">
    <property type="entry name" value="DUF383"/>
    <property type="match status" value="1"/>
</dbReference>
<feature type="region of interest" description="Disordered" evidence="3">
    <location>
        <begin position="333"/>
        <end position="370"/>
    </location>
</feature>
<feature type="domain" description="Protein HGH1 N-terminal" evidence="4">
    <location>
        <begin position="94"/>
        <end position="278"/>
    </location>
</feature>
<evidence type="ECO:0000256" key="3">
    <source>
        <dbReference type="SAM" id="MobiDB-lite"/>
    </source>
</evidence>
<reference evidence="6" key="1">
    <citation type="journal article" date="2023" name="Mol. Phylogenet. Evol.">
        <title>Genome-scale phylogeny and comparative genomics of the fungal order Sordariales.</title>
        <authorList>
            <person name="Hensen N."/>
            <person name="Bonometti L."/>
            <person name="Westerberg I."/>
            <person name="Brannstrom I.O."/>
            <person name="Guillou S."/>
            <person name="Cros-Aarteil S."/>
            <person name="Calhoun S."/>
            <person name="Haridas S."/>
            <person name="Kuo A."/>
            <person name="Mondo S."/>
            <person name="Pangilinan J."/>
            <person name="Riley R."/>
            <person name="LaButti K."/>
            <person name="Andreopoulos B."/>
            <person name="Lipzen A."/>
            <person name="Chen C."/>
            <person name="Yan M."/>
            <person name="Daum C."/>
            <person name="Ng V."/>
            <person name="Clum A."/>
            <person name="Steindorff A."/>
            <person name="Ohm R.A."/>
            <person name="Martin F."/>
            <person name="Silar P."/>
            <person name="Natvig D.O."/>
            <person name="Lalanne C."/>
            <person name="Gautier V."/>
            <person name="Ament-Velasquez S.L."/>
            <person name="Kruys A."/>
            <person name="Hutchinson M.I."/>
            <person name="Powell A.J."/>
            <person name="Barry K."/>
            <person name="Miller A.N."/>
            <person name="Grigoriev I.V."/>
            <person name="Debuchy R."/>
            <person name="Gladieux P."/>
            <person name="Hiltunen Thoren M."/>
            <person name="Johannesson H."/>
        </authorList>
    </citation>
    <scope>NUCLEOTIDE SEQUENCE</scope>
    <source>
        <strain evidence="6">CBS 232.78</strain>
    </source>
</reference>
<evidence type="ECO:0000256" key="1">
    <source>
        <dbReference type="ARBA" id="ARBA00006712"/>
    </source>
</evidence>
<evidence type="ECO:0000259" key="4">
    <source>
        <dbReference type="Pfam" id="PF04063"/>
    </source>
</evidence>
<dbReference type="InterPro" id="IPR011989">
    <property type="entry name" value="ARM-like"/>
</dbReference>